<comment type="caution">
    <text evidence="9">The sequence shown here is derived from an EMBL/GenBank/DDBJ whole genome shotgun (WGS) entry which is preliminary data.</text>
</comment>
<dbReference type="InterPro" id="IPR039356">
    <property type="entry name" value="YfbR/HDDC2"/>
</dbReference>
<dbReference type="AlphaFoldDB" id="A0A7C9N3J3"/>
<reference evidence="9 10" key="1">
    <citation type="submission" date="2020-01" db="EMBL/GenBank/DDBJ databases">
        <title>Genome sequence of Desulfovibrio aerotolerans DSM 16695(T).</title>
        <authorList>
            <person name="Karnachuk O."/>
            <person name="Avakyan M."/>
            <person name="Mardanov A."/>
            <person name="Kadnikov V."/>
            <person name="Ravin N."/>
        </authorList>
    </citation>
    <scope>NUCLEOTIDE SEQUENCE [LARGE SCALE GENOMIC DNA]</scope>
    <source>
        <strain evidence="9 10">DSM 16695</strain>
    </source>
</reference>
<dbReference type="Gene3D" id="1.10.3210.10">
    <property type="entry name" value="Hypothetical protein af1432"/>
    <property type="match status" value="1"/>
</dbReference>
<evidence type="ECO:0000256" key="2">
    <source>
        <dbReference type="ARBA" id="ARBA00001936"/>
    </source>
</evidence>
<evidence type="ECO:0000256" key="4">
    <source>
        <dbReference type="ARBA" id="ARBA00011738"/>
    </source>
</evidence>
<dbReference type="PANTHER" id="PTHR11845">
    <property type="entry name" value="5'-DEOXYNUCLEOTIDASE HDDC2"/>
    <property type="match status" value="1"/>
</dbReference>
<sequence length="211" mass="23587">MTTEDLGKVDMSDRDRLTRLADLVFEAGMLRKTPRTGYQFLGSGSENVAEHSFRTALIGFTLALNAGADPYRTMAMCLFHDLHEARTGDFNYVNKLYNAADSRRAMTDALAGTGLTDVVMPLHDELEAAGSLEARLAQDADQIDLIANLKEELDLGNRYAAAWIEAAMARLRTEPGRRLAQTLAETDHAEWWFNGPDKQWWNRKNGVAHKD</sequence>
<evidence type="ECO:0000313" key="10">
    <source>
        <dbReference type="Proteomes" id="UP000482487"/>
    </source>
</evidence>
<dbReference type="Proteomes" id="UP000482487">
    <property type="component" value="Unassembled WGS sequence"/>
</dbReference>
<dbReference type="SUPFAM" id="SSF109604">
    <property type="entry name" value="HD-domain/PDEase-like"/>
    <property type="match status" value="1"/>
</dbReference>
<dbReference type="EC" id="3.1.3.89" evidence="5"/>
<comment type="cofactor">
    <cofactor evidence="2">
        <name>Mn(2+)</name>
        <dbReference type="ChEBI" id="CHEBI:29035"/>
    </cofactor>
</comment>
<organism evidence="9 10">
    <name type="scientific">Solidesulfovibrio aerotolerans</name>
    <dbReference type="NCBI Taxonomy" id="295255"/>
    <lineage>
        <taxon>Bacteria</taxon>
        <taxon>Pseudomonadati</taxon>
        <taxon>Thermodesulfobacteriota</taxon>
        <taxon>Desulfovibrionia</taxon>
        <taxon>Desulfovibrionales</taxon>
        <taxon>Desulfovibrionaceae</taxon>
        <taxon>Solidesulfovibrio</taxon>
    </lineage>
</organism>
<protein>
    <recommendedName>
        <fullName evidence="5">5'-deoxynucleotidase</fullName>
        <ecNumber evidence="5">3.1.3.89</ecNumber>
    </recommendedName>
</protein>
<comment type="catalytic activity">
    <reaction evidence="1">
        <text>a 2'-deoxyribonucleoside 5'-phosphate + H2O = a 2'-deoxyribonucleoside + phosphate</text>
        <dbReference type="Rhea" id="RHEA:36167"/>
        <dbReference type="ChEBI" id="CHEBI:15377"/>
        <dbReference type="ChEBI" id="CHEBI:18274"/>
        <dbReference type="ChEBI" id="CHEBI:43474"/>
        <dbReference type="ChEBI" id="CHEBI:65317"/>
        <dbReference type="EC" id="3.1.3.89"/>
    </reaction>
</comment>
<dbReference type="InterPro" id="IPR003607">
    <property type="entry name" value="HD/PDEase_dom"/>
</dbReference>
<keyword evidence="6" id="KW-0479">Metal-binding</keyword>
<proteinExistence type="predicted"/>
<dbReference type="PANTHER" id="PTHR11845:SF13">
    <property type="entry name" value="5'-DEOXYNUCLEOTIDASE HDDC2"/>
    <property type="match status" value="1"/>
</dbReference>
<dbReference type="GO" id="GO:0046872">
    <property type="term" value="F:metal ion binding"/>
    <property type="evidence" value="ECO:0007669"/>
    <property type="project" value="UniProtKB-KW"/>
</dbReference>
<evidence type="ECO:0000313" key="9">
    <source>
        <dbReference type="EMBL" id="MYL84591.1"/>
    </source>
</evidence>
<keyword evidence="10" id="KW-1185">Reference proteome</keyword>
<evidence type="ECO:0000256" key="1">
    <source>
        <dbReference type="ARBA" id="ARBA00001638"/>
    </source>
</evidence>
<dbReference type="Pfam" id="PF13023">
    <property type="entry name" value="HD_3"/>
    <property type="match status" value="1"/>
</dbReference>
<evidence type="ECO:0000256" key="7">
    <source>
        <dbReference type="ARBA" id="ARBA00022801"/>
    </source>
</evidence>
<evidence type="ECO:0000259" key="8">
    <source>
        <dbReference type="SMART" id="SM00471"/>
    </source>
</evidence>
<dbReference type="GO" id="GO:0002953">
    <property type="term" value="F:5'-deoxynucleotidase activity"/>
    <property type="evidence" value="ECO:0007669"/>
    <property type="project" value="UniProtKB-EC"/>
</dbReference>
<evidence type="ECO:0000256" key="5">
    <source>
        <dbReference type="ARBA" id="ARBA00012964"/>
    </source>
</evidence>
<dbReference type="RefSeq" id="WP_160962768.1">
    <property type="nucleotide sequence ID" value="NZ_WVUD01000036.1"/>
</dbReference>
<evidence type="ECO:0000256" key="6">
    <source>
        <dbReference type="ARBA" id="ARBA00022723"/>
    </source>
</evidence>
<feature type="domain" description="HD/PDEase" evidence="8">
    <location>
        <begin position="44"/>
        <end position="155"/>
    </location>
</feature>
<comment type="subunit">
    <text evidence="4">Homodimer.</text>
</comment>
<dbReference type="InterPro" id="IPR006674">
    <property type="entry name" value="HD_domain"/>
</dbReference>
<gene>
    <name evidence="9" type="ORF">GTA51_15835</name>
</gene>
<dbReference type="OrthoDB" id="9786155at2"/>
<accession>A0A7C9N3J3</accession>
<dbReference type="GO" id="GO:0005737">
    <property type="term" value="C:cytoplasm"/>
    <property type="evidence" value="ECO:0007669"/>
    <property type="project" value="TreeGrafter"/>
</dbReference>
<keyword evidence="7" id="KW-0378">Hydrolase</keyword>
<dbReference type="SMART" id="SM00471">
    <property type="entry name" value="HDc"/>
    <property type="match status" value="1"/>
</dbReference>
<dbReference type="EMBL" id="WVUD01000036">
    <property type="protein sequence ID" value="MYL84591.1"/>
    <property type="molecule type" value="Genomic_DNA"/>
</dbReference>
<evidence type="ECO:0000256" key="3">
    <source>
        <dbReference type="ARBA" id="ARBA00001941"/>
    </source>
</evidence>
<comment type="cofactor">
    <cofactor evidence="3">
        <name>Co(2+)</name>
        <dbReference type="ChEBI" id="CHEBI:48828"/>
    </cofactor>
</comment>
<name>A0A7C9N3J3_9BACT</name>